<dbReference type="GO" id="GO:0016709">
    <property type="term" value="F:oxidoreductase activity, acting on paired donors, with incorporation or reduction of molecular oxygen, NAD(P)H as one donor, and incorporation of one atom of oxygen"/>
    <property type="evidence" value="ECO:0007669"/>
    <property type="project" value="UniProtKB-ARBA"/>
</dbReference>
<dbReference type="PANTHER" id="PTHR43004:SF20">
    <property type="entry name" value="2-MONOOXYGENASE, PUTATIVE (AFU_ORTHOLOGUE AFUA_1G13660)-RELATED"/>
    <property type="match status" value="1"/>
</dbReference>
<evidence type="ECO:0000259" key="5">
    <source>
        <dbReference type="Pfam" id="PF01494"/>
    </source>
</evidence>
<dbReference type="InParanoid" id="A0A0C3CZE8"/>
<evidence type="ECO:0000256" key="4">
    <source>
        <dbReference type="ARBA" id="ARBA00023002"/>
    </source>
</evidence>
<dbReference type="PANTHER" id="PTHR43004">
    <property type="entry name" value="TRK SYSTEM POTASSIUM UPTAKE PROTEIN"/>
    <property type="match status" value="1"/>
</dbReference>
<dbReference type="GO" id="GO:0071949">
    <property type="term" value="F:FAD binding"/>
    <property type="evidence" value="ECO:0007669"/>
    <property type="project" value="InterPro"/>
</dbReference>
<keyword evidence="4" id="KW-0560">Oxidoreductase</keyword>
<reference evidence="7 8" key="1">
    <citation type="submission" date="2014-04" db="EMBL/GenBank/DDBJ databases">
        <authorList>
            <consortium name="DOE Joint Genome Institute"/>
            <person name="Kuo A."/>
            <person name="Kohler A."/>
            <person name="Nagy L.G."/>
            <person name="Floudas D."/>
            <person name="Copeland A."/>
            <person name="Barry K.W."/>
            <person name="Cichocki N."/>
            <person name="Veneault-Fourrey C."/>
            <person name="LaButti K."/>
            <person name="Lindquist E.A."/>
            <person name="Lipzen A."/>
            <person name="Lundell T."/>
            <person name="Morin E."/>
            <person name="Murat C."/>
            <person name="Sun H."/>
            <person name="Tunlid A."/>
            <person name="Henrissat B."/>
            <person name="Grigoriev I.V."/>
            <person name="Hibbett D.S."/>
            <person name="Martin F."/>
            <person name="Nordberg H.P."/>
            <person name="Cantor M.N."/>
            <person name="Hua S.X."/>
        </authorList>
    </citation>
    <scope>NUCLEOTIDE SEQUENCE [LARGE SCALE GENOMIC DNA]</scope>
    <source>
        <strain evidence="7 8">Foug A</strain>
    </source>
</reference>
<gene>
    <name evidence="7" type="ORF">SCLCIDRAFT_1222455</name>
</gene>
<dbReference type="InterPro" id="IPR012941">
    <property type="entry name" value="Phe_hydrox_C_dim_dom"/>
</dbReference>
<dbReference type="InterPro" id="IPR002938">
    <property type="entry name" value="FAD-bd"/>
</dbReference>
<dbReference type="Gene3D" id="3.30.9.10">
    <property type="entry name" value="D-Amino Acid Oxidase, subunit A, domain 2"/>
    <property type="match status" value="1"/>
</dbReference>
<name>A0A0C3CZE8_9AGAM</name>
<keyword evidence="8" id="KW-1185">Reference proteome</keyword>
<dbReference type="Gene3D" id="3.50.50.60">
    <property type="entry name" value="FAD/NAD(P)-binding domain"/>
    <property type="match status" value="1"/>
</dbReference>
<dbReference type="InterPro" id="IPR036188">
    <property type="entry name" value="FAD/NAD-bd_sf"/>
</dbReference>
<keyword evidence="3" id="KW-0274">FAD</keyword>
<evidence type="ECO:0000313" key="8">
    <source>
        <dbReference type="Proteomes" id="UP000053989"/>
    </source>
</evidence>
<evidence type="ECO:0000259" key="6">
    <source>
        <dbReference type="Pfam" id="PF07976"/>
    </source>
</evidence>
<keyword evidence="2" id="KW-0285">Flavoprotein</keyword>
<comment type="similarity">
    <text evidence="1">Belongs to the PheA/TfdB FAD monooxygenase family.</text>
</comment>
<organism evidence="7 8">
    <name type="scientific">Scleroderma citrinum Foug A</name>
    <dbReference type="NCBI Taxonomy" id="1036808"/>
    <lineage>
        <taxon>Eukaryota</taxon>
        <taxon>Fungi</taxon>
        <taxon>Dikarya</taxon>
        <taxon>Basidiomycota</taxon>
        <taxon>Agaricomycotina</taxon>
        <taxon>Agaricomycetes</taxon>
        <taxon>Agaricomycetidae</taxon>
        <taxon>Boletales</taxon>
        <taxon>Sclerodermatineae</taxon>
        <taxon>Sclerodermataceae</taxon>
        <taxon>Scleroderma</taxon>
    </lineage>
</organism>
<feature type="domain" description="Phenol hydroxylase-like C-terminal dimerisation" evidence="6">
    <location>
        <begin position="422"/>
        <end position="605"/>
    </location>
</feature>
<dbReference type="Gene3D" id="3.40.30.20">
    <property type="match status" value="1"/>
</dbReference>
<evidence type="ECO:0000313" key="7">
    <source>
        <dbReference type="EMBL" id="KIM53930.1"/>
    </source>
</evidence>
<sequence length="612" mass="68791">MRNQTLGSSVDVLVIGAGPAGLMCSNALAAVGDIKLKVIDQRPSKVSLGRGDGIQPRTIEVLQSYGLAERFLYKGNQLHMCAFYNPSLNGEIELTERVPDVTEPTARFPFKINMHQGAIERIFIDSLSAHNLRIDRPVQPCAIELACDHERLQGPNSYPVKVTLEHLDANNDVERTEVIYAKYVIGADGAHSWVRKYFGIPMDGDQTEYIWGVVDMVPDTNFPDIRNRTAIHSTNGSCMIIPREDDKIRLYVQLLDHDVVDPGTGRVDKTRMNPERVIEAAKKILHPFYIRPLTDVEWWTTYIISQRVASTYSVGDRIFIAGDACHTHSPKAGQGMNASMNDTHNLSWKIAQVLRGWARPSILRTYESERRKYAQDLIDFDKQFAALFSGKPKTSENEDGVSHEQFLKAFQTFGGFTSGIGVHYEPSEIVNIKHQQCARNLVIGQRMLPQIFVRAADARPVDIQDLLPADMRWKILVFLGTLDDSRLPRVELLAKELNEPTSFLRKYPVEGHIPQMFDIIAIVAGNKSNFNYLSVPDLFRPHWSKVLLDDTDVTGTKGGGAYERFGIDTKDVTYVVVRPDGYVGMIAPSSALWDLQGYFSSFLIPRCHDAKL</sequence>
<dbReference type="EMBL" id="KN822166">
    <property type="protein sequence ID" value="KIM53930.1"/>
    <property type="molecule type" value="Genomic_DNA"/>
</dbReference>
<dbReference type="Pfam" id="PF07976">
    <property type="entry name" value="Phe_hydrox_dim"/>
    <property type="match status" value="1"/>
</dbReference>
<evidence type="ECO:0000256" key="2">
    <source>
        <dbReference type="ARBA" id="ARBA00022630"/>
    </source>
</evidence>
<evidence type="ECO:0000256" key="3">
    <source>
        <dbReference type="ARBA" id="ARBA00022827"/>
    </source>
</evidence>
<reference evidence="8" key="2">
    <citation type="submission" date="2015-01" db="EMBL/GenBank/DDBJ databases">
        <title>Evolutionary Origins and Diversification of the Mycorrhizal Mutualists.</title>
        <authorList>
            <consortium name="DOE Joint Genome Institute"/>
            <consortium name="Mycorrhizal Genomics Consortium"/>
            <person name="Kohler A."/>
            <person name="Kuo A."/>
            <person name="Nagy L.G."/>
            <person name="Floudas D."/>
            <person name="Copeland A."/>
            <person name="Barry K.W."/>
            <person name="Cichocki N."/>
            <person name="Veneault-Fourrey C."/>
            <person name="LaButti K."/>
            <person name="Lindquist E.A."/>
            <person name="Lipzen A."/>
            <person name="Lundell T."/>
            <person name="Morin E."/>
            <person name="Murat C."/>
            <person name="Riley R."/>
            <person name="Ohm R."/>
            <person name="Sun H."/>
            <person name="Tunlid A."/>
            <person name="Henrissat B."/>
            <person name="Grigoriev I.V."/>
            <person name="Hibbett D.S."/>
            <person name="Martin F."/>
        </authorList>
    </citation>
    <scope>NUCLEOTIDE SEQUENCE [LARGE SCALE GENOMIC DNA]</scope>
    <source>
        <strain evidence="8">Foug A</strain>
    </source>
</reference>
<dbReference type="CDD" id="cd02979">
    <property type="entry name" value="PHOX_C"/>
    <property type="match status" value="1"/>
</dbReference>
<proteinExistence type="inferred from homology"/>
<dbReference type="SUPFAM" id="SSF51905">
    <property type="entry name" value="FAD/NAD(P)-binding domain"/>
    <property type="match status" value="1"/>
</dbReference>
<dbReference type="InterPro" id="IPR038220">
    <property type="entry name" value="PHOX_C_sf"/>
</dbReference>
<dbReference type="SUPFAM" id="SSF54373">
    <property type="entry name" value="FAD-linked reductases, C-terminal domain"/>
    <property type="match status" value="1"/>
</dbReference>
<dbReference type="PRINTS" id="PR00420">
    <property type="entry name" value="RNGMNOXGNASE"/>
</dbReference>
<dbReference type="Proteomes" id="UP000053989">
    <property type="component" value="Unassembled WGS sequence"/>
</dbReference>
<dbReference type="STRING" id="1036808.A0A0C3CZE8"/>
<feature type="domain" description="FAD-binding" evidence="5">
    <location>
        <begin position="10"/>
        <end position="380"/>
    </location>
</feature>
<accession>A0A0C3CZE8</accession>
<protein>
    <recommendedName>
        <fullName evidence="9">FAD-binding domain-containing protein</fullName>
    </recommendedName>
</protein>
<dbReference type="SUPFAM" id="SSF52833">
    <property type="entry name" value="Thioredoxin-like"/>
    <property type="match status" value="1"/>
</dbReference>
<evidence type="ECO:0000256" key="1">
    <source>
        <dbReference type="ARBA" id="ARBA00007801"/>
    </source>
</evidence>
<dbReference type="OrthoDB" id="1716816at2759"/>
<dbReference type="InterPro" id="IPR050641">
    <property type="entry name" value="RIFMO-like"/>
</dbReference>
<dbReference type="HOGENOM" id="CLU_009665_9_2_1"/>
<dbReference type="AlphaFoldDB" id="A0A0C3CZE8"/>
<dbReference type="Pfam" id="PF01494">
    <property type="entry name" value="FAD_binding_3"/>
    <property type="match status" value="1"/>
</dbReference>
<dbReference type="InterPro" id="IPR036249">
    <property type="entry name" value="Thioredoxin-like_sf"/>
</dbReference>
<evidence type="ECO:0008006" key="9">
    <source>
        <dbReference type="Google" id="ProtNLM"/>
    </source>
</evidence>